<evidence type="ECO:0000256" key="1">
    <source>
        <dbReference type="ARBA" id="ARBA00010758"/>
    </source>
</evidence>
<dbReference type="FunFam" id="3.40.50.1820:FF:000107">
    <property type="entry name" value="Palmitoyl-protein thioesterase 1"/>
    <property type="match status" value="1"/>
</dbReference>
<dbReference type="SUPFAM" id="SSF53474">
    <property type="entry name" value="alpha/beta-Hydrolases"/>
    <property type="match status" value="1"/>
</dbReference>
<dbReference type="Proteomes" id="UP000054359">
    <property type="component" value="Unassembled WGS sequence"/>
</dbReference>
<sequence length="311" mass="35728">MELKFIIVSFLFFTLTIHSTQSESENKDNVIHNNSPVPIVLWHGMGDSCCNLMSMGSIKRFLEQNIPNVYVKSLEIGNNELEDIENSYLMGVNEQVSNACKQIADDNALKNGYNAIGFSQGGQFLRAVAQRCPEPGMKTLISFGGQHQGVYGLPRCPAESAKICDYVRELLNIGAYVDFIQKHLAQAQYWHDPLNEETYRAKSLFLAEINNENIKNETYKLNLQKLDNFVMVKFSEDKMVEPKESEWFGFYKPGQAIEVFKLQDSPLYMEDWLGLREMDNEGKLHFLEAIGDHLQIDLDWFKENIINKYLK</sequence>
<dbReference type="PRINTS" id="PR00414">
    <property type="entry name" value="PPTHIESTRASE"/>
</dbReference>
<dbReference type="STRING" id="407821.A0A087TL56"/>
<comment type="catalytic activity">
    <reaction evidence="9">
        <text>S-hexadecanoyl-L-cysteinyl-[protein] + H2O = L-cysteinyl-[protein] + hexadecanoate + H(+)</text>
        <dbReference type="Rhea" id="RHEA:19233"/>
        <dbReference type="Rhea" id="RHEA-COMP:10131"/>
        <dbReference type="Rhea" id="RHEA-COMP:11032"/>
        <dbReference type="ChEBI" id="CHEBI:7896"/>
        <dbReference type="ChEBI" id="CHEBI:15377"/>
        <dbReference type="ChEBI" id="CHEBI:15378"/>
        <dbReference type="ChEBI" id="CHEBI:29950"/>
        <dbReference type="ChEBI" id="CHEBI:74151"/>
        <dbReference type="EC" id="3.1.2.22"/>
    </reaction>
    <physiologicalReaction direction="left-to-right" evidence="9">
        <dbReference type="Rhea" id="RHEA:19234"/>
    </physiologicalReaction>
</comment>
<dbReference type="PANTHER" id="PTHR11247">
    <property type="entry name" value="PALMITOYL-PROTEIN THIOESTERASE/DOLICHYLDIPHOSPHATASE 1"/>
    <property type="match status" value="1"/>
</dbReference>
<dbReference type="GO" id="GO:0005764">
    <property type="term" value="C:lysosome"/>
    <property type="evidence" value="ECO:0007669"/>
    <property type="project" value="TreeGrafter"/>
</dbReference>
<evidence type="ECO:0000256" key="9">
    <source>
        <dbReference type="ARBA" id="ARBA00047409"/>
    </source>
</evidence>
<keyword evidence="12" id="KW-1185">Reference proteome</keyword>
<keyword evidence="5" id="KW-0378">Hydrolase</keyword>
<dbReference type="InterPro" id="IPR002472">
    <property type="entry name" value="Palm_thioest"/>
</dbReference>
<feature type="chain" id="PRO_5001829743" description="Palmitoyl-protein thioesterase 1" evidence="10">
    <location>
        <begin position="23"/>
        <end position="311"/>
    </location>
</feature>
<evidence type="ECO:0000256" key="3">
    <source>
        <dbReference type="ARBA" id="ARBA00014212"/>
    </source>
</evidence>
<dbReference type="Gene3D" id="3.40.50.1820">
    <property type="entry name" value="alpha/beta hydrolase"/>
    <property type="match status" value="1"/>
</dbReference>
<keyword evidence="4 10" id="KW-0732">Signal</keyword>
<organism evidence="11 12">
    <name type="scientific">Stegodyphus mimosarum</name>
    <name type="common">African social velvet spider</name>
    <dbReference type="NCBI Taxonomy" id="407821"/>
    <lineage>
        <taxon>Eukaryota</taxon>
        <taxon>Metazoa</taxon>
        <taxon>Ecdysozoa</taxon>
        <taxon>Arthropoda</taxon>
        <taxon>Chelicerata</taxon>
        <taxon>Arachnida</taxon>
        <taxon>Araneae</taxon>
        <taxon>Araneomorphae</taxon>
        <taxon>Entelegynae</taxon>
        <taxon>Eresoidea</taxon>
        <taxon>Eresidae</taxon>
        <taxon>Stegodyphus</taxon>
    </lineage>
</organism>
<dbReference type="OrthoDB" id="10263094at2759"/>
<name>A0A087TL56_STEMI</name>
<dbReference type="PANTHER" id="PTHR11247:SF8">
    <property type="entry name" value="PALMITOYL-PROTEIN THIOESTERASE 1"/>
    <property type="match status" value="1"/>
</dbReference>
<dbReference type="GO" id="GO:0006898">
    <property type="term" value="P:receptor-mediated endocytosis"/>
    <property type="evidence" value="ECO:0007669"/>
    <property type="project" value="TreeGrafter"/>
</dbReference>
<feature type="non-terminal residue" evidence="11">
    <location>
        <position position="311"/>
    </location>
</feature>
<evidence type="ECO:0000256" key="10">
    <source>
        <dbReference type="SAM" id="SignalP"/>
    </source>
</evidence>
<evidence type="ECO:0000256" key="8">
    <source>
        <dbReference type="ARBA" id="ARBA00031934"/>
    </source>
</evidence>
<feature type="signal peptide" evidence="10">
    <location>
        <begin position="1"/>
        <end position="22"/>
    </location>
</feature>
<evidence type="ECO:0000256" key="2">
    <source>
        <dbReference type="ARBA" id="ARBA00012423"/>
    </source>
</evidence>
<evidence type="ECO:0000313" key="11">
    <source>
        <dbReference type="EMBL" id="KFM65845.1"/>
    </source>
</evidence>
<evidence type="ECO:0000256" key="5">
    <source>
        <dbReference type="ARBA" id="ARBA00022801"/>
    </source>
</evidence>
<evidence type="ECO:0000256" key="6">
    <source>
        <dbReference type="ARBA" id="ARBA00023157"/>
    </source>
</evidence>
<comment type="similarity">
    <text evidence="1">Belongs to the palmitoyl-protein thioesterase family.</text>
</comment>
<evidence type="ECO:0000256" key="4">
    <source>
        <dbReference type="ARBA" id="ARBA00022729"/>
    </source>
</evidence>
<protein>
    <recommendedName>
        <fullName evidence="3">Palmitoyl-protein thioesterase 1</fullName>
        <ecNumber evidence="2">3.1.2.22</ecNumber>
    </recommendedName>
    <alternativeName>
        <fullName evidence="8">Palmitoyl-protein hydrolase 1</fullName>
    </alternativeName>
</protein>
<evidence type="ECO:0000256" key="7">
    <source>
        <dbReference type="ARBA" id="ARBA00023180"/>
    </source>
</evidence>
<reference evidence="11 12" key="1">
    <citation type="submission" date="2013-11" db="EMBL/GenBank/DDBJ databases">
        <title>Genome sequencing of Stegodyphus mimosarum.</title>
        <authorList>
            <person name="Bechsgaard J."/>
        </authorList>
    </citation>
    <scope>NUCLEOTIDE SEQUENCE [LARGE SCALE GENOMIC DNA]</scope>
</reference>
<accession>A0A087TL56</accession>
<dbReference type="AlphaFoldDB" id="A0A087TL56"/>
<keyword evidence="7" id="KW-0325">Glycoprotein</keyword>
<dbReference type="InterPro" id="IPR029058">
    <property type="entry name" value="AB_hydrolase_fold"/>
</dbReference>
<dbReference type="GO" id="GO:0008474">
    <property type="term" value="F:palmitoyl-(protein) hydrolase activity"/>
    <property type="evidence" value="ECO:0007669"/>
    <property type="project" value="UniProtKB-EC"/>
</dbReference>
<dbReference type="EMBL" id="KK115725">
    <property type="protein sequence ID" value="KFM65845.1"/>
    <property type="molecule type" value="Genomic_DNA"/>
</dbReference>
<dbReference type="Pfam" id="PF02089">
    <property type="entry name" value="Palm_thioest"/>
    <property type="match status" value="1"/>
</dbReference>
<keyword evidence="6" id="KW-1015">Disulfide bond</keyword>
<dbReference type="EC" id="3.1.2.22" evidence="2"/>
<dbReference type="OMA" id="KFVMVMF"/>
<evidence type="ECO:0000313" key="12">
    <source>
        <dbReference type="Proteomes" id="UP000054359"/>
    </source>
</evidence>
<proteinExistence type="inferred from homology"/>
<gene>
    <name evidence="11" type="ORF">X975_23989</name>
</gene>